<evidence type="ECO:0000256" key="6">
    <source>
        <dbReference type="SAM" id="Phobius"/>
    </source>
</evidence>
<dbReference type="PANTHER" id="PTHR43839:SF3">
    <property type="entry name" value="OLIGOPEPTIDE ABC TRANSPORTER, PERMEASE PROTEIN"/>
    <property type="match status" value="1"/>
</dbReference>
<dbReference type="RefSeq" id="WP_002118915.1">
    <property type="nucleotide sequence ID" value="NZ_JAUCFG010000002.1"/>
</dbReference>
<feature type="transmembrane region" description="Helical" evidence="6">
    <location>
        <begin position="148"/>
        <end position="167"/>
    </location>
</feature>
<gene>
    <name evidence="8" type="ORF">QUG02_10610</name>
</gene>
<dbReference type="EMBL" id="JAUCFG010000002">
    <property type="protein sequence ID" value="MDM5438571.1"/>
    <property type="molecule type" value="Genomic_DNA"/>
</dbReference>
<evidence type="ECO:0000313" key="9">
    <source>
        <dbReference type="Proteomes" id="UP001224139"/>
    </source>
</evidence>
<feature type="transmembrane region" description="Helical" evidence="6">
    <location>
        <begin position="122"/>
        <end position="142"/>
    </location>
</feature>
<sequence length="325" mass="37259">MLKKVVFNIRFLIGLFILVAIIISSFITKEKVDAGKIKPVPAYQYINDKITSTAPAPPSFSHPLGVDKEGNDVLVWTLYDAKTPIFYAVIISFFRIVFSLILGVLHAYFYRYVRFLDILFETFQYVPTTLLAIFLLSPVLFVSPEDKHLWLTYTLSVLIFISVPNLVQLFSNEIRLLLQNEFVTSSKTLGGGFFHICKIHLKPFLTPKIFIWINQQMLQTLVLLLHLALFQAISFNIAGTLVLLGHNHQFLNVLPWIAFGPVLFFTIVILAVYMMLSGMQTALDKDVNYIDNSLLLSVLAKEKNEKRNPLYPLKRKFIKKIRNIL</sequence>
<protein>
    <submittedName>
        <fullName evidence="8">ABC transporter permease subunit</fullName>
    </submittedName>
</protein>
<keyword evidence="2" id="KW-0813">Transport</keyword>
<comment type="subcellular location">
    <subcellularLocation>
        <location evidence="1">Membrane</location>
        <topology evidence="1">Multi-pass membrane protein</topology>
    </subcellularLocation>
</comment>
<proteinExistence type="predicted"/>
<dbReference type="SUPFAM" id="SSF161098">
    <property type="entry name" value="MetI-like"/>
    <property type="match status" value="1"/>
</dbReference>
<evidence type="ECO:0000256" key="3">
    <source>
        <dbReference type="ARBA" id="ARBA00022692"/>
    </source>
</evidence>
<feature type="transmembrane region" description="Helical" evidence="6">
    <location>
        <begin position="85"/>
        <end position="110"/>
    </location>
</feature>
<feature type="domain" description="ABC transmembrane type-1" evidence="7">
    <location>
        <begin position="85"/>
        <end position="276"/>
    </location>
</feature>
<dbReference type="PROSITE" id="PS50928">
    <property type="entry name" value="ABC_TM1"/>
    <property type="match status" value="1"/>
</dbReference>
<evidence type="ECO:0000256" key="1">
    <source>
        <dbReference type="ARBA" id="ARBA00004141"/>
    </source>
</evidence>
<keyword evidence="4 6" id="KW-1133">Transmembrane helix</keyword>
<feature type="transmembrane region" description="Helical" evidence="6">
    <location>
        <begin position="7"/>
        <end position="27"/>
    </location>
</feature>
<comment type="caution">
    <text evidence="8">The sequence shown here is derived from an EMBL/GenBank/DDBJ whole genome shotgun (WGS) entry which is preliminary data.</text>
</comment>
<evidence type="ECO:0000256" key="5">
    <source>
        <dbReference type="ARBA" id="ARBA00023136"/>
    </source>
</evidence>
<evidence type="ECO:0000256" key="2">
    <source>
        <dbReference type="ARBA" id="ARBA00022448"/>
    </source>
</evidence>
<dbReference type="InterPro" id="IPR000515">
    <property type="entry name" value="MetI-like"/>
</dbReference>
<dbReference type="PANTHER" id="PTHR43839">
    <property type="entry name" value="OPPC IN A BINDING PROTEIN-DEPENDENT TRANSPORT SYSTEM"/>
    <property type="match status" value="1"/>
</dbReference>
<keyword evidence="3 6" id="KW-0812">Transmembrane</keyword>
<evidence type="ECO:0000313" key="8">
    <source>
        <dbReference type="EMBL" id="MDM5438571.1"/>
    </source>
</evidence>
<organism evidence="8 9">
    <name type="scientific">Bacillus hominis</name>
    <dbReference type="NCBI Taxonomy" id="2817478"/>
    <lineage>
        <taxon>Bacteria</taxon>
        <taxon>Bacillati</taxon>
        <taxon>Bacillota</taxon>
        <taxon>Bacilli</taxon>
        <taxon>Bacillales</taxon>
        <taxon>Bacillaceae</taxon>
        <taxon>Bacillus</taxon>
        <taxon>Bacillus cereus group</taxon>
    </lineage>
</organism>
<evidence type="ECO:0000256" key="4">
    <source>
        <dbReference type="ARBA" id="ARBA00022989"/>
    </source>
</evidence>
<dbReference type="Proteomes" id="UP001224139">
    <property type="component" value="Unassembled WGS sequence"/>
</dbReference>
<reference evidence="8 9" key="1">
    <citation type="submission" date="2023-06" db="EMBL/GenBank/DDBJ databases">
        <title>Comparative genomics of Bacillaceae isolates and their secondary metabolite potential.</title>
        <authorList>
            <person name="Song L."/>
            <person name="Nielsen L.J."/>
            <person name="Mohite O."/>
            <person name="Xu X."/>
            <person name="Weber T."/>
            <person name="Kovacs A.T."/>
        </authorList>
    </citation>
    <scope>NUCLEOTIDE SEQUENCE [LARGE SCALE GENOMIC DNA]</scope>
    <source>
        <strain evidence="8 9">DX2.1</strain>
    </source>
</reference>
<feature type="transmembrane region" description="Helical" evidence="6">
    <location>
        <begin position="256"/>
        <end position="276"/>
    </location>
</feature>
<accession>A0ABT7R6L8</accession>
<keyword evidence="5 6" id="KW-0472">Membrane</keyword>
<keyword evidence="9" id="KW-1185">Reference proteome</keyword>
<feature type="transmembrane region" description="Helical" evidence="6">
    <location>
        <begin position="221"/>
        <end position="244"/>
    </location>
</feature>
<evidence type="ECO:0000259" key="7">
    <source>
        <dbReference type="PROSITE" id="PS50928"/>
    </source>
</evidence>
<name>A0ABT7R6L8_9BACI</name>
<dbReference type="InterPro" id="IPR035906">
    <property type="entry name" value="MetI-like_sf"/>
</dbReference>